<dbReference type="Proteomes" id="UP000275078">
    <property type="component" value="Unassembled WGS sequence"/>
</dbReference>
<dbReference type="AlphaFoldDB" id="A0A3N4I1Q7"/>
<keyword evidence="1" id="KW-1133">Transmembrane helix</keyword>
<dbReference type="EMBL" id="ML119709">
    <property type="protein sequence ID" value="RPA78618.1"/>
    <property type="molecule type" value="Genomic_DNA"/>
</dbReference>
<keyword evidence="1" id="KW-0472">Membrane</keyword>
<keyword evidence="1" id="KW-0812">Transmembrane</keyword>
<feature type="transmembrane region" description="Helical" evidence="1">
    <location>
        <begin position="331"/>
        <end position="352"/>
    </location>
</feature>
<reference evidence="2 3" key="1">
    <citation type="journal article" date="2018" name="Nat. Ecol. Evol.">
        <title>Pezizomycetes genomes reveal the molecular basis of ectomycorrhizal truffle lifestyle.</title>
        <authorList>
            <person name="Murat C."/>
            <person name="Payen T."/>
            <person name="Noel B."/>
            <person name="Kuo A."/>
            <person name="Morin E."/>
            <person name="Chen J."/>
            <person name="Kohler A."/>
            <person name="Krizsan K."/>
            <person name="Balestrini R."/>
            <person name="Da Silva C."/>
            <person name="Montanini B."/>
            <person name="Hainaut M."/>
            <person name="Levati E."/>
            <person name="Barry K.W."/>
            <person name="Belfiori B."/>
            <person name="Cichocki N."/>
            <person name="Clum A."/>
            <person name="Dockter R.B."/>
            <person name="Fauchery L."/>
            <person name="Guy J."/>
            <person name="Iotti M."/>
            <person name="Le Tacon F."/>
            <person name="Lindquist E.A."/>
            <person name="Lipzen A."/>
            <person name="Malagnac F."/>
            <person name="Mello A."/>
            <person name="Molinier V."/>
            <person name="Miyauchi S."/>
            <person name="Poulain J."/>
            <person name="Riccioni C."/>
            <person name="Rubini A."/>
            <person name="Sitrit Y."/>
            <person name="Splivallo R."/>
            <person name="Traeger S."/>
            <person name="Wang M."/>
            <person name="Zifcakova L."/>
            <person name="Wipf D."/>
            <person name="Zambonelli A."/>
            <person name="Paolocci F."/>
            <person name="Nowrousian M."/>
            <person name="Ottonello S."/>
            <person name="Baldrian P."/>
            <person name="Spatafora J.W."/>
            <person name="Henrissat B."/>
            <person name="Nagy L.G."/>
            <person name="Aury J.M."/>
            <person name="Wincker P."/>
            <person name="Grigoriev I.V."/>
            <person name="Bonfante P."/>
            <person name="Martin F.M."/>
        </authorList>
    </citation>
    <scope>NUCLEOTIDE SEQUENCE [LARGE SCALE GENOMIC DNA]</scope>
    <source>
        <strain evidence="2 3">RN42</strain>
    </source>
</reference>
<evidence type="ECO:0000313" key="2">
    <source>
        <dbReference type="EMBL" id="RPA78618.1"/>
    </source>
</evidence>
<sequence length="452" mass="50309">MSPLSVSAPLVTERSLLSVLGVCFLAFSSCSIVLNRTIKPVGWNLFERVGYLLLGWIICPVAFIFFVSEELQILHRLCKEMNSYLKEQGVAIEHEENKWTIRKAYHVLMSSTRLHMHSCGEAWSAESLETGEDAISRAYDANDEERTRIDEKSALLPQISSGARRQIAAVAKVEEVIDHPASTRFIFDLVPPLSVPSWRPRLTGLLLASVQILILSYIASRLVSGQITTPLELFTATHLFLSLALQLLCVNRPIDVPSNIIHDIKVRIGYNFRTRNCTEPENVDAGITCFVYVDPSKDAPVQLTQLTGSLDYSIFARPGRALFDMITTGPLMLFVPALQYLAASGALPVAFPNRSERKLWLVCSGLGCALTVLLAVLNPCFRDTDDTGKDVNQLGYWRLHSWNGCRFPSFEFQWFDVGEWITTLIAALSVGVVVFIGISIPVESLVALRNFS</sequence>
<accession>A0A3N4I1Q7</accession>
<feature type="transmembrane region" description="Helical" evidence="1">
    <location>
        <begin position="420"/>
        <end position="442"/>
    </location>
</feature>
<keyword evidence="3" id="KW-1185">Reference proteome</keyword>
<organism evidence="2 3">
    <name type="scientific">Ascobolus immersus RN42</name>
    <dbReference type="NCBI Taxonomy" id="1160509"/>
    <lineage>
        <taxon>Eukaryota</taxon>
        <taxon>Fungi</taxon>
        <taxon>Dikarya</taxon>
        <taxon>Ascomycota</taxon>
        <taxon>Pezizomycotina</taxon>
        <taxon>Pezizomycetes</taxon>
        <taxon>Pezizales</taxon>
        <taxon>Ascobolaceae</taxon>
        <taxon>Ascobolus</taxon>
    </lineage>
</organism>
<feature type="transmembrane region" description="Helical" evidence="1">
    <location>
        <begin position="15"/>
        <end position="37"/>
    </location>
</feature>
<protein>
    <submittedName>
        <fullName evidence="2">Uncharacterized protein</fullName>
    </submittedName>
</protein>
<proteinExistence type="predicted"/>
<feature type="transmembrane region" description="Helical" evidence="1">
    <location>
        <begin position="359"/>
        <end position="377"/>
    </location>
</feature>
<gene>
    <name evidence="2" type="ORF">BJ508DRAFT_378234</name>
</gene>
<evidence type="ECO:0000313" key="3">
    <source>
        <dbReference type="Proteomes" id="UP000275078"/>
    </source>
</evidence>
<name>A0A3N4I1Q7_ASCIM</name>
<feature type="transmembrane region" description="Helical" evidence="1">
    <location>
        <begin position="49"/>
        <end position="67"/>
    </location>
</feature>
<evidence type="ECO:0000256" key="1">
    <source>
        <dbReference type="SAM" id="Phobius"/>
    </source>
</evidence>